<organism evidence="2 3">
    <name type="scientific">Symbiodinium microadriaticum</name>
    <name type="common">Dinoflagellate</name>
    <name type="synonym">Zooxanthella microadriatica</name>
    <dbReference type="NCBI Taxonomy" id="2951"/>
    <lineage>
        <taxon>Eukaryota</taxon>
        <taxon>Sar</taxon>
        <taxon>Alveolata</taxon>
        <taxon>Dinophyceae</taxon>
        <taxon>Suessiales</taxon>
        <taxon>Symbiodiniaceae</taxon>
        <taxon>Symbiodinium</taxon>
    </lineage>
</organism>
<protein>
    <submittedName>
        <fullName evidence="2">Uncharacterized protein</fullName>
    </submittedName>
</protein>
<reference evidence="2 3" key="1">
    <citation type="submission" date="2016-02" db="EMBL/GenBank/DDBJ databases">
        <title>Genome analysis of coral dinoflagellate symbionts highlights evolutionary adaptations to a symbiotic lifestyle.</title>
        <authorList>
            <person name="Aranda M."/>
            <person name="Li Y."/>
            <person name="Liew Y.J."/>
            <person name="Baumgarten S."/>
            <person name="Simakov O."/>
            <person name="Wilson M."/>
            <person name="Piel J."/>
            <person name="Ashoor H."/>
            <person name="Bougouffa S."/>
            <person name="Bajic V.B."/>
            <person name="Ryu T."/>
            <person name="Ravasi T."/>
            <person name="Bayer T."/>
            <person name="Micklem G."/>
            <person name="Kim H."/>
            <person name="Bhak J."/>
            <person name="Lajeunesse T.C."/>
            <person name="Voolstra C.R."/>
        </authorList>
    </citation>
    <scope>NUCLEOTIDE SEQUENCE [LARGE SCALE GENOMIC DNA]</scope>
    <source>
        <strain evidence="2 3">CCMP2467</strain>
    </source>
</reference>
<dbReference type="EMBL" id="LSRX01001625">
    <property type="protein sequence ID" value="OLP78338.1"/>
    <property type="molecule type" value="Genomic_DNA"/>
</dbReference>
<comment type="caution">
    <text evidence="2">The sequence shown here is derived from an EMBL/GenBank/DDBJ whole genome shotgun (WGS) entry which is preliminary data.</text>
</comment>
<keyword evidence="3" id="KW-1185">Reference proteome</keyword>
<dbReference type="Proteomes" id="UP000186817">
    <property type="component" value="Unassembled WGS sequence"/>
</dbReference>
<dbReference type="AlphaFoldDB" id="A0A1Q9C5Y7"/>
<evidence type="ECO:0000256" key="1">
    <source>
        <dbReference type="SAM" id="MobiDB-lite"/>
    </source>
</evidence>
<evidence type="ECO:0000313" key="2">
    <source>
        <dbReference type="EMBL" id="OLP78338.1"/>
    </source>
</evidence>
<evidence type="ECO:0000313" key="3">
    <source>
        <dbReference type="Proteomes" id="UP000186817"/>
    </source>
</evidence>
<accession>A0A1Q9C5Y7</accession>
<gene>
    <name evidence="2" type="ORF">AK812_SmicGene41497</name>
</gene>
<feature type="compositionally biased region" description="Low complexity" evidence="1">
    <location>
        <begin position="314"/>
        <end position="333"/>
    </location>
</feature>
<sequence>MRKFVIETRAGVTANLGKTRVYNRDGGPAPPGIAELGANVWRGDAPEAERGFVALGTPLGHPRFVAAHTDTRLLDEVRLLQELPLLPDLQCAWLLLAMCASPRADHLLRTLPPSLSASYARGHDDAVWLHAHLFARLLKNSGVNFSIILGPSSLASCHVVVWGACLPAAGRRSVVLRCWAWQCLSMRTARILEWLRAVAGNVPIRHRKVSIDVGAAPGSSAEKWLGAGQLVDRARVRVARDALGGYVVLRCYAMFAIFTSSFRSWVGLRTETVSVTMTLGHISLTAVLEGELLVFRATDFVAAEGSVDSERTPRGAGADRTTAPAAAALTSPA</sequence>
<feature type="region of interest" description="Disordered" evidence="1">
    <location>
        <begin position="306"/>
        <end position="333"/>
    </location>
</feature>
<dbReference type="OrthoDB" id="444472at2759"/>
<proteinExistence type="predicted"/>
<name>A0A1Q9C5Y7_SYMMI</name>